<dbReference type="PANTHER" id="PTHR36834">
    <property type="entry name" value="MEMBRANE PROTEIN-RELATED"/>
    <property type="match status" value="1"/>
</dbReference>
<feature type="domain" description="VanZ-like" evidence="2">
    <location>
        <begin position="49"/>
        <end position="176"/>
    </location>
</feature>
<feature type="transmembrane region" description="Helical" evidence="1">
    <location>
        <begin position="100"/>
        <end position="118"/>
    </location>
</feature>
<reference evidence="3 4" key="1">
    <citation type="submission" date="2018-08" db="EMBL/GenBank/DDBJ databases">
        <title>Isolation, diversity and antifungal activity of Actinobacteria from cow dung.</title>
        <authorList>
            <person name="Ling L."/>
        </authorList>
    </citation>
    <scope>NUCLEOTIDE SEQUENCE [LARGE SCALE GENOMIC DNA]</scope>
    <source>
        <strain evidence="3 4">NEAU-LLE</strain>
    </source>
</reference>
<feature type="transmembrane region" description="Helical" evidence="1">
    <location>
        <begin position="6"/>
        <end position="30"/>
    </location>
</feature>
<name>A0A371NTP7_9MICO</name>
<dbReference type="PANTHER" id="PTHR36834:SF1">
    <property type="entry name" value="INTEGRAL MEMBRANE PROTEIN"/>
    <property type="match status" value="1"/>
</dbReference>
<dbReference type="InterPro" id="IPR006976">
    <property type="entry name" value="VanZ-like"/>
</dbReference>
<organism evidence="3 4">
    <name type="scientific">Microbacterium bovistercoris</name>
    <dbReference type="NCBI Taxonomy" id="2293570"/>
    <lineage>
        <taxon>Bacteria</taxon>
        <taxon>Bacillati</taxon>
        <taxon>Actinomycetota</taxon>
        <taxon>Actinomycetes</taxon>
        <taxon>Micrococcales</taxon>
        <taxon>Microbacteriaceae</taxon>
        <taxon>Microbacterium</taxon>
    </lineage>
</organism>
<feature type="transmembrane region" description="Helical" evidence="1">
    <location>
        <begin position="42"/>
        <end position="61"/>
    </location>
</feature>
<proteinExistence type="predicted"/>
<dbReference type="InterPro" id="IPR053150">
    <property type="entry name" value="Teicoplanin_resist-assoc"/>
</dbReference>
<evidence type="ECO:0000259" key="2">
    <source>
        <dbReference type="Pfam" id="PF04892"/>
    </source>
</evidence>
<dbReference type="Proteomes" id="UP000262172">
    <property type="component" value="Unassembled WGS sequence"/>
</dbReference>
<accession>A0A371NTP7</accession>
<keyword evidence="4" id="KW-1185">Reference proteome</keyword>
<evidence type="ECO:0000313" key="3">
    <source>
        <dbReference type="EMBL" id="REJ05685.1"/>
    </source>
</evidence>
<dbReference type="Pfam" id="PF04892">
    <property type="entry name" value="VanZ"/>
    <property type="match status" value="1"/>
</dbReference>
<dbReference type="AlphaFoldDB" id="A0A371NTP7"/>
<keyword evidence="1" id="KW-0812">Transmembrane</keyword>
<gene>
    <name evidence="3" type="ORF">DY023_08820</name>
</gene>
<comment type="caution">
    <text evidence="3">The sequence shown here is derived from an EMBL/GenBank/DDBJ whole genome shotgun (WGS) entry which is preliminary data.</text>
</comment>
<evidence type="ECO:0000313" key="4">
    <source>
        <dbReference type="Proteomes" id="UP000262172"/>
    </source>
</evidence>
<feature type="transmembrane region" description="Helical" evidence="1">
    <location>
        <begin position="206"/>
        <end position="233"/>
    </location>
</feature>
<keyword evidence="1" id="KW-1133">Transmembrane helix</keyword>
<protein>
    <submittedName>
        <fullName evidence="3">VanZ family protein</fullName>
    </submittedName>
</protein>
<evidence type="ECO:0000256" key="1">
    <source>
        <dbReference type="SAM" id="Phobius"/>
    </source>
</evidence>
<feature type="transmembrane region" description="Helical" evidence="1">
    <location>
        <begin position="245"/>
        <end position="270"/>
    </location>
</feature>
<keyword evidence="1" id="KW-0472">Membrane</keyword>
<dbReference type="RefSeq" id="WP_116241969.1">
    <property type="nucleotide sequence ID" value="NZ_QUAB01000040.1"/>
</dbReference>
<dbReference type="EMBL" id="QUAB01000040">
    <property type="protein sequence ID" value="REJ05685.1"/>
    <property type="molecule type" value="Genomic_DNA"/>
</dbReference>
<dbReference type="OrthoDB" id="4822551at2"/>
<feature type="transmembrane region" description="Helical" evidence="1">
    <location>
        <begin position="125"/>
        <end position="152"/>
    </location>
</feature>
<sequence>MQDQIMLGVLAIAIGVGIGLLLFVPFVAVSYRRRGRLSAGRLLLWLAALIYFWAIWTYTLLPLPDPDSIRCVGAITDPMSVVRDIRKAISEPGRTITNPAILQLVFNVLLFVPLGFFVRVIGGRGILVALFIGFGLSLFIETTQLTGVWGLYPCAYRFFDVGDLMTNTTGAVLGSVAGLVVPRAYRGTTPSPDAGMPRPVTRGRRALAMLCDGLGFWFVTVGVSIGAQLFIGYVLRDRQTMTEGVVAGFIGTAAAVVLWLVVILATGQSIGDFAVQLRYTGSRMQQPLPRLLRWAGGVAGLSAIGLLGGLFGALSWLLTVVACAMLFFTRNGRGLPGILSGQQLSDAREPRQDASARPVRQ</sequence>